<sequence length="180" mass="19775">MSYDWIIDVLFWIAVVFLVGVYVSWRATRLDRLHVRVETARAALDAALVRRAAAALELAASRLLDPATSLVLATAAHEARTADAERREFAESDLSRALRAVVDQPEFVRTITERGAGDGGEVLDELSSAAAKVAYARRFYNDAVAQARTARRKLLIRVLPLAGRAALPDFFEIDDDPPGI</sequence>
<name>A0A239JXF6_9ACTN</name>
<dbReference type="OrthoDB" id="3214694at2"/>
<accession>A0A239JXF6</accession>
<reference evidence="2 3" key="1">
    <citation type="submission" date="2017-06" db="EMBL/GenBank/DDBJ databases">
        <authorList>
            <person name="Kim H.J."/>
            <person name="Triplett B.A."/>
        </authorList>
    </citation>
    <scope>NUCLEOTIDE SEQUENCE [LARGE SCALE GENOMIC DNA]</scope>
    <source>
        <strain evidence="2 3">DSM 44715</strain>
    </source>
</reference>
<protein>
    <recommendedName>
        <fullName evidence="4">LemA protein</fullName>
    </recommendedName>
</protein>
<keyword evidence="1" id="KW-0812">Transmembrane</keyword>
<evidence type="ECO:0000313" key="3">
    <source>
        <dbReference type="Proteomes" id="UP000198318"/>
    </source>
</evidence>
<dbReference type="AlphaFoldDB" id="A0A239JXF6"/>
<proteinExistence type="predicted"/>
<evidence type="ECO:0008006" key="4">
    <source>
        <dbReference type="Google" id="ProtNLM"/>
    </source>
</evidence>
<evidence type="ECO:0000256" key="1">
    <source>
        <dbReference type="SAM" id="Phobius"/>
    </source>
</evidence>
<dbReference type="Proteomes" id="UP000198318">
    <property type="component" value="Unassembled WGS sequence"/>
</dbReference>
<organism evidence="2 3">
    <name type="scientific">Actinomadura meyerae</name>
    <dbReference type="NCBI Taxonomy" id="240840"/>
    <lineage>
        <taxon>Bacteria</taxon>
        <taxon>Bacillati</taxon>
        <taxon>Actinomycetota</taxon>
        <taxon>Actinomycetes</taxon>
        <taxon>Streptosporangiales</taxon>
        <taxon>Thermomonosporaceae</taxon>
        <taxon>Actinomadura</taxon>
    </lineage>
</organism>
<gene>
    <name evidence="2" type="ORF">SAMN05443665_101657</name>
</gene>
<dbReference type="RefSeq" id="WP_089327228.1">
    <property type="nucleotide sequence ID" value="NZ_FZOR01000016.1"/>
</dbReference>
<dbReference type="Gene3D" id="1.20.1440.20">
    <property type="entry name" value="LemA-like domain"/>
    <property type="match status" value="1"/>
</dbReference>
<feature type="transmembrane region" description="Helical" evidence="1">
    <location>
        <begin position="6"/>
        <end position="25"/>
    </location>
</feature>
<evidence type="ECO:0000313" key="2">
    <source>
        <dbReference type="EMBL" id="SNT10495.1"/>
    </source>
</evidence>
<keyword evidence="1" id="KW-0472">Membrane</keyword>
<dbReference type="EMBL" id="FZOR01000016">
    <property type="protein sequence ID" value="SNT10495.1"/>
    <property type="molecule type" value="Genomic_DNA"/>
</dbReference>
<keyword evidence="1" id="KW-1133">Transmembrane helix</keyword>
<keyword evidence="3" id="KW-1185">Reference proteome</keyword>
<dbReference type="InterPro" id="IPR023353">
    <property type="entry name" value="LemA-like_dom_sf"/>
</dbReference>
<dbReference type="SUPFAM" id="SSF140478">
    <property type="entry name" value="LemA-like"/>
    <property type="match status" value="1"/>
</dbReference>